<dbReference type="SUPFAM" id="SSF54637">
    <property type="entry name" value="Thioesterase/thiol ester dehydrase-isomerase"/>
    <property type="match status" value="1"/>
</dbReference>
<evidence type="ECO:0000259" key="1">
    <source>
        <dbReference type="Pfam" id="PF13452"/>
    </source>
</evidence>
<feature type="domain" description="FAS1-like dehydratase" evidence="1">
    <location>
        <begin position="11"/>
        <end position="142"/>
    </location>
</feature>
<comment type="caution">
    <text evidence="2">The sequence shown here is derived from an EMBL/GenBank/DDBJ whole genome shotgun (WGS) entry which is preliminary data.</text>
</comment>
<dbReference type="OrthoDB" id="7058495at2"/>
<protein>
    <recommendedName>
        <fullName evidence="1">FAS1-like dehydratase domain-containing protein</fullName>
    </recommendedName>
</protein>
<proteinExistence type="predicted"/>
<dbReference type="Gene3D" id="3.10.129.10">
    <property type="entry name" value="Hotdog Thioesterase"/>
    <property type="match status" value="1"/>
</dbReference>
<evidence type="ECO:0000313" key="2">
    <source>
        <dbReference type="EMBL" id="PLW81559.1"/>
    </source>
</evidence>
<sequence>MTTLLSDELLATIGRQSAPHRELVTRRDIRKYAIATGNRQRKYLDGDQAPPMFHVALFWDVVELDELTPDGVSIDTLLPKFPLEKAMAGGLEIDYFKPVYPGDWLTATRTLTNIYEKHGRSGPLIFYEVDMQIVDDAGTPVIREQTTRLLR</sequence>
<keyword evidence="3" id="KW-1185">Reference proteome</keyword>
<gene>
    <name evidence="2" type="ORF">CWI75_15125</name>
</gene>
<organism evidence="2 3">
    <name type="scientific">Kineobactrum sediminis</name>
    <dbReference type="NCBI Taxonomy" id="1905677"/>
    <lineage>
        <taxon>Bacteria</taxon>
        <taxon>Pseudomonadati</taxon>
        <taxon>Pseudomonadota</taxon>
        <taxon>Gammaproteobacteria</taxon>
        <taxon>Cellvibrionales</taxon>
        <taxon>Halieaceae</taxon>
        <taxon>Kineobactrum</taxon>
    </lineage>
</organism>
<dbReference type="Proteomes" id="UP000234845">
    <property type="component" value="Unassembled WGS sequence"/>
</dbReference>
<reference evidence="3" key="1">
    <citation type="submission" date="2017-11" db="EMBL/GenBank/DDBJ databases">
        <title>The draft genome sequence of Chromatocurvus sp. F02.</title>
        <authorList>
            <person name="Du Z.-J."/>
            <person name="Chang Y.-Q."/>
        </authorList>
    </citation>
    <scope>NUCLEOTIDE SEQUENCE [LARGE SCALE GENOMIC DNA]</scope>
    <source>
        <strain evidence="3">F02</strain>
    </source>
</reference>
<dbReference type="EMBL" id="PKLZ01000012">
    <property type="protein sequence ID" value="PLW81559.1"/>
    <property type="molecule type" value="Genomic_DNA"/>
</dbReference>
<dbReference type="AlphaFoldDB" id="A0A2N5XZN9"/>
<accession>A0A2N5XZN9</accession>
<name>A0A2N5XZN9_9GAMM</name>
<evidence type="ECO:0000313" key="3">
    <source>
        <dbReference type="Proteomes" id="UP000234845"/>
    </source>
</evidence>
<dbReference type="InterPro" id="IPR029069">
    <property type="entry name" value="HotDog_dom_sf"/>
</dbReference>
<dbReference type="RefSeq" id="WP_101522358.1">
    <property type="nucleotide sequence ID" value="NZ_PKLZ01000012.1"/>
</dbReference>
<dbReference type="Pfam" id="PF13452">
    <property type="entry name" value="FAS1_DH_region"/>
    <property type="match status" value="1"/>
</dbReference>
<dbReference type="InterPro" id="IPR039569">
    <property type="entry name" value="FAS1-like_DH_region"/>
</dbReference>